<feature type="transmembrane region" description="Helical" evidence="1">
    <location>
        <begin position="224"/>
        <end position="244"/>
    </location>
</feature>
<keyword evidence="1" id="KW-1133">Transmembrane helix</keyword>
<gene>
    <name evidence="2" type="ORF">GA0070620_1144</name>
</gene>
<feature type="transmembrane region" description="Helical" evidence="1">
    <location>
        <begin position="103"/>
        <end position="122"/>
    </location>
</feature>
<feature type="transmembrane region" description="Helical" evidence="1">
    <location>
        <begin position="304"/>
        <end position="322"/>
    </location>
</feature>
<dbReference type="PANTHER" id="PTHR36840:SF1">
    <property type="entry name" value="BLL5714 PROTEIN"/>
    <property type="match status" value="1"/>
</dbReference>
<keyword evidence="3" id="KW-1185">Reference proteome</keyword>
<dbReference type="Proteomes" id="UP000199393">
    <property type="component" value="Chromosome I"/>
</dbReference>
<dbReference type="RefSeq" id="WP_091588895.1">
    <property type="nucleotide sequence ID" value="NZ_JBHRWG010000003.1"/>
</dbReference>
<feature type="transmembrane region" description="Helical" evidence="1">
    <location>
        <begin position="21"/>
        <end position="38"/>
    </location>
</feature>
<accession>A0A1C3MZ97</accession>
<feature type="transmembrane region" description="Helical" evidence="1">
    <location>
        <begin position="157"/>
        <end position="176"/>
    </location>
</feature>
<feature type="transmembrane region" description="Helical" evidence="1">
    <location>
        <begin position="271"/>
        <end position="292"/>
    </location>
</feature>
<dbReference type="Pfam" id="PF06772">
    <property type="entry name" value="LtrA"/>
    <property type="match status" value="1"/>
</dbReference>
<dbReference type="InterPro" id="IPR010640">
    <property type="entry name" value="Low_temperature_requirement_A"/>
</dbReference>
<reference evidence="3" key="1">
    <citation type="submission" date="2016-06" db="EMBL/GenBank/DDBJ databases">
        <authorList>
            <person name="Varghese N."/>
        </authorList>
    </citation>
    <scope>NUCLEOTIDE SEQUENCE [LARGE SCALE GENOMIC DNA]</scope>
    <source>
        <strain evidence="3">DSM 45344</strain>
    </source>
</reference>
<name>A0A1C3MZ97_9ACTN</name>
<evidence type="ECO:0000256" key="1">
    <source>
        <dbReference type="SAM" id="Phobius"/>
    </source>
</evidence>
<feature type="transmembrane region" description="Helical" evidence="1">
    <location>
        <begin position="334"/>
        <end position="363"/>
    </location>
</feature>
<keyword evidence="1" id="KW-0812">Transmembrane</keyword>
<dbReference type="PANTHER" id="PTHR36840">
    <property type="entry name" value="BLL5714 PROTEIN"/>
    <property type="match status" value="1"/>
</dbReference>
<proteinExistence type="predicted"/>
<evidence type="ECO:0000313" key="2">
    <source>
        <dbReference type="EMBL" id="SBV25667.1"/>
    </source>
</evidence>
<dbReference type="EMBL" id="LT598496">
    <property type="protein sequence ID" value="SBV25667.1"/>
    <property type="molecule type" value="Genomic_DNA"/>
</dbReference>
<dbReference type="PATRIC" id="fig|307121.4.peg.1176"/>
<feature type="transmembrane region" description="Helical" evidence="1">
    <location>
        <begin position="134"/>
        <end position="151"/>
    </location>
</feature>
<feature type="transmembrane region" description="Helical" evidence="1">
    <location>
        <begin position="80"/>
        <end position="97"/>
    </location>
</feature>
<dbReference type="AlphaFoldDB" id="A0A1C3MZ97"/>
<evidence type="ECO:0000313" key="3">
    <source>
        <dbReference type="Proteomes" id="UP000199393"/>
    </source>
</evidence>
<sequence>MGAARPNRDPETPGRATPVEIFFDVVFVLTVTQLVRLLDEELDGTNVGHTVLIFGLLWYLYTGYVWLTNHVPPHGPARKLLLFGGMAGYLLTATAIPDALDGTGLLFGLGYLLVVAVHLTLFHRSSARAGVRRLAPYNLGAAVLILTAGLLDGPAVPALWGAAVFTQTVLPYLLPGHSWLGAAASFHITPAHFVERHGLLVIIALGEVVVTIGMGTPLTQLGPGTAAALVMALALPAALWWTYFTDAPAAETSLDHAVPATRSRYASRVYILDHFLLLLGVIATATGMHAVVAHPTEPTGWPKAFALCGGVALFLLAVADARRVLRTGPVRGRLVTAALVLASAPLGALLDAALLLAALIAILTGMRIRDAGLTRRALRLVAGRTG</sequence>
<feature type="transmembrane region" description="Helical" evidence="1">
    <location>
        <begin position="50"/>
        <end position="68"/>
    </location>
</feature>
<dbReference type="STRING" id="307121.GA0070620_1144"/>
<keyword evidence="1" id="KW-0472">Membrane</keyword>
<dbReference type="OrthoDB" id="7698234at2"/>
<organism evidence="2 3">
    <name type="scientific">Micromonospora krabiensis</name>
    <dbReference type="NCBI Taxonomy" id="307121"/>
    <lineage>
        <taxon>Bacteria</taxon>
        <taxon>Bacillati</taxon>
        <taxon>Actinomycetota</taxon>
        <taxon>Actinomycetes</taxon>
        <taxon>Micromonosporales</taxon>
        <taxon>Micromonosporaceae</taxon>
        <taxon>Micromonospora</taxon>
    </lineage>
</organism>
<feature type="transmembrane region" description="Helical" evidence="1">
    <location>
        <begin position="197"/>
        <end position="218"/>
    </location>
</feature>
<protein>
    <submittedName>
        <fullName evidence="2">Low temperature requirement protein LtrA</fullName>
    </submittedName>
</protein>